<evidence type="ECO:0008006" key="3">
    <source>
        <dbReference type="Google" id="ProtNLM"/>
    </source>
</evidence>
<dbReference type="EMBL" id="CP114014">
    <property type="protein sequence ID" value="XAY06868.1"/>
    <property type="molecule type" value="Genomic_DNA"/>
</dbReference>
<feature type="region of interest" description="Disordered" evidence="1">
    <location>
        <begin position="1"/>
        <end position="25"/>
    </location>
</feature>
<dbReference type="RefSeq" id="WP_354698082.1">
    <property type="nucleotide sequence ID" value="NZ_CP114014.1"/>
</dbReference>
<organism evidence="2">
    <name type="scientific">Paraconexibacter sp. AEG42_29</name>
    <dbReference type="NCBI Taxonomy" id="2997339"/>
    <lineage>
        <taxon>Bacteria</taxon>
        <taxon>Bacillati</taxon>
        <taxon>Actinomycetota</taxon>
        <taxon>Thermoleophilia</taxon>
        <taxon>Solirubrobacterales</taxon>
        <taxon>Paraconexibacteraceae</taxon>
        <taxon>Paraconexibacter</taxon>
    </lineage>
</organism>
<sequence>MSDHPVPAGAIPSGRPDPATALDDPALRLPRTPVRALIHAGITTLGMALERSDAELLAVHGVGPKGVRLIRALGPPPT</sequence>
<accession>A0AAU7AZ12</accession>
<evidence type="ECO:0000313" key="2">
    <source>
        <dbReference type="EMBL" id="XAY06868.1"/>
    </source>
</evidence>
<protein>
    <recommendedName>
        <fullName evidence="3">DNA-binding protein</fullName>
    </recommendedName>
</protein>
<reference evidence="2" key="1">
    <citation type="submission" date="2022-12" db="EMBL/GenBank/DDBJ databases">
        <title>Paraconexibacter alkalitolerans sp. nov. and Baekduia alba sp. nov., isolated from soil and emended description of the genera Paraconexibacter (Chun et al., 2020) and Baekduia (An et al., 2020).</title>
        <authorList>
            <person name="Vieira S."/>
            <person name="Huber K.J."/>
            <person name="Geppert A."/>
            <person name="Wolf J."/>
            <person name="Neumann-Schaal M."/>
            <person name="Muesken M."/>
            <person name="Overmann J."/>
        </authorList>
    </citation>
    <scope>NUCLEOTIDE SEQUENCE</scope>
    <source>
        <strain evidence="2">AEG42_29</strain>
    </source>
</reference>
<name>A0AAU7AZ12_9ACTN</name>
<gene>
    <name evidence="2" type="ORF">DSM112329_03746</name>
</gene>
<evidence type="ECO:0000256" key="1">
    <source>
        <dbReference type="SAM" id="MobiDB-lite"/>
    </source>
</evidence>
<dbReference type="SUPFAM" id="SSF47789">
    <property type="entry name" value="C-terminal domain of RNA polymerase alpha subunit"/>
    <property type="match status" value="1"/>
</dbReference>
<dbReference type="Gene3D" id="1.10.150.20">
    <property type="entry name" value="5' to 3' exonuclease, C-terminal subdomain"/>
    <property type="match status" value="1"/>
</dbReference>
<dbReference type="AlphaFoldDB" id="A0AAU7AZ12"/>
<proteinExistence type="predicted"/>
<dbReference type="KEGG" id="parq:DSM112329_03746"/>